<feature type="compositionally biased region" description="Basic and acidic residues" evidence="4">
    <location>
        <begin position="142"/>
        <end position="163"/>
    </location>
</feature>
<name>A0AAV2PKK7_MEGNR</name>
<gene>
    <name evidence="5" type="ORF">MNOR_LOCUS888</name>
</gene>
<keyword evidence="1 3" id="KW-0853">WD repeat</keyword>
<dbReference type="Gene3D" id="2.130.10.10">
    <property type="entry name" value="YVTN repeat-like/Quinoprotein amine dehydrogenase"/>
    <property type="match status" value="1"/>
</dbReference>
<feature type="region of interest" description="Disordered" evidence="4">
    <location>
        <begin position="98"/>
        <end position="168"/>
    </location>
</feature>
<evidence type="ECO:0000256" key="1">
    <source>
        <dbReference type="ARBA" id="ARBA00022574"/>
    </source>
</evidence>
<sequence>MKRTGSYLPVKKEDGKRARSSLDKSPEKYTEGNLNKEVSNAHNEISDPAIELNHQSIDHIENENVNKEVSNTHNEISDPAIELTHQSIDHIENVEKRDTSYNVVPTPRSPIHREPTIISKSIKKETDFVESKNEKAQSNLPKTKELEKKSKPDGKKVPKKEANPSKNVKSIWKDSEYHIYNLEGHNDLITSVDCKEEYIISGSRDTMVKVWKVGNIKEERTLRGHKSQVTGVAILADTLAENTLNSLEVNLDDSSISIHSSVECKILAVSVGLDCTLNIWDIVSGENHGSIYTYNGMTALGCGSWGVVVGTEGGKLEVWCLTSRQRLAAANAFQSQVSTIWVCEDNIFVGSTEGEVGVWHFDQKNHSLVSQYLMEPESSTYIPLRRLSALGTHKGIMYLGDSGPNIKTLDWKYGVSDKITNHLGEMGITDSLIIHESGHLLSSSYHMDSGYPSINVRDLSNGSYICSLLDNYEGRYLAMASSKDILVTGGHFLRVWKRLTKGKTTLVPEDNIEIILPSWLPRLSQRAEDSSDGETDWASSSEDEELISHQRSKGRKQDTPITNGSSQGSWCVIT</sequence>
<evidence type="ECO:0000256" key="3">
    <source>
        <dbReference type="PROSITE-ProRule" id="PRU00221"/>
    </source>
</evidence>
<dbReference type="Pfam" id="PF00400">
    <property type="entry name" value="WD40"/>
    <property type="match status" value="1"/>
</dbReference>
<keyword evidence="6" id="KW-1185">Reference proteome</keyword>
<evidence type="ECO:0000256" key="2">
    <source>
        <dbReference type="ARBA" id="ARBA00022737"/>
    </source>
</evidence>
<dbReference type="InterPro" id="IPR001680">
    <property type="entry name" value="WD40_rpt"/>
</dbReference>
<reference evidence="5 6" key="1">
    <citation type="submission" date="2024-05" db="EMBL/GenBank/DDBJ databases">
        <authorList>
            <person name="Wallberg A."/>
        </authorList>
    </citation>
    <scope>NUCLEOTIDE SEQUENCE [LARGE SCALE GENOMIC DNA]</scope>
</reference>
<organism evidence="5 6">
    <name type="scientific">Meganyctiphanes norvegica</name>
    <name type="common">Northern krill</name>
    <name type="synonym">Thysanopoda norvegica</name>
    <dbReference type="NCBI Taxonomy" id="48144"/>
    <lineage>
        <taxon>Eukaryota</taxon>
        <taxon>Metazoa</taxon>
        <taxon>Ecdysozoa</taxon>
        <taxon>Arthropoda</taxon>
        <taxon>Crustacea</taxon>
        <taxon>Multicrustacea</taxon>
        <taxon>Malacostraca</taxon>
        <taxon>Eumalacostraca</taxon>
        <taxon>Eucarida</taxon>
        <taxon>Euphausiacea</taxon>
        <taxon>Euphausiidae</taxon>
        <taxon>Meganyctiphanes</taxon>
    </lineage>
</organism>
<accession>A0AAV2PKK7</accession>
<dbReference type="InterPro" id="IPR036322">
    <property type="entry name" value="WD40_repeat_dom_sf"/>
</dbReference>
<dbReference type="PROSITE" id="PS50082">
    <property type="entry name" value="WD_REPEATS_2"/>
    <property type="match status" value="1"/>
</dbReference>
<dbReference type="Proteomes" id="UP001497623">
    <property type="component" value="Unassembled WGS sequence"/>
</dbReference>
<feature type="compositionally biased region" description="Polar residues" evidence="4">
    <location>
        <begin position="559"/>
        <end position="574"/>
    </location>
</feature>
<keyword evidence="2" id="KW-0677">Repeat</keyword>
<evidence type="ECO:0000313" key="5">
    <source>
        <dbReference type="EMBL" id="CAL4059845.1"/>
    </source>
</evidence>
<feature type="compositionally biased region" description="Acidic residues" evidence="4">
    <location>
        <begin position="530"/>
        <end position="545"/>
    </location>
</feature>
<evidence type="ECO:0000256" key="4">
    <source>
        <dbReference type="SAM" id="MobiDB-lite"/>
    </source>
</evidence>
<dbReference type="AlphaFoldDB" id="A0AAV2PKK7"/>
<comment type="caution">
    <text evidence="5">The sequence shown here is derived from an EMBL/GenBank/DDBJ whole genome shotgun (WGS) entry which is preliminary data.</text>
</comment>
<dbReference type="SMART" id="SM00320">
    <property type="entry name" value="WD40"/>
    <property type="match status" value="3"/>
</dbReference>
<dbReference type="PANTHER" id="PTHR22847:SF722">
    <property type="entry name" value="NOVEL PROTEIN"/>
    <property type="match status" value="1"/>
</dbReference>
<feature type="compositionally biased region" description="Basic and acidic residues" evidence="4">
    <location>
        <begin position="10"/>
        <end position="30"/>
    </location>
</feature>
<dbReference type="InterPro" id="IPR015943">
    <property type="entry name" value="WD40/YVTN_repeat-like_dom_sf"/>
</dbReference>
<dbReference type="PANTHER" id="PTHR22847">
    <property type="entry name" value="WD40 REPEAT PROTEIN"/>
    <property type="match status" value="1"/>
</dbReference>
<feature type="compositionally biased region" description="Basic and acidic residues" evidence="4">
    <location>
        <begin position="122"/>
        <end position="135"/>
    </location>
</feature>
<feature type="region of interest" description="Disordered" evidence="4">
    <location>
        <begin position="529"/>
        <end position="574"/>
    </location>
</feature>
<dbReference type="EMBL" id="CAXKWB010000211">
    <property type="protein sequence ID" value="CAL4059845.1"/>
    <property type="molecule type" value="Genomic_DNA"/>
</dbReference>
<protein>
    <submittedName>
        <fullName evidence="5">Uncharacterized protein</fullName>
    </submittedName>
</protein>
<proteinExistence type="predicted"/>
<evidence type="ECO:0000313" key="6">
    <source>
        <dbReference type="Proteomes" id="UP001497623"/>
    </source>
</evidence>
<dbReference type="SUPFAM" id="SSF50978">
    <property type="entry name" value="WD40 repeat-like"/>
    <property type="match status" value="1"/>
</dbReference>
<feature type="repeat" description="WD" evidence="3">
    <location>
        <begin position="182"/>
        <end position="221"/>
    </location>
</feature>
<dbReference type="PROSITE" id="PS50294">
    <property type="entry name" value="WD_REPEATS_REGION"/>
    <property type="match status" value="1"/>
</dbReference>
<feature type="region of interest" description="Disordered" evidence="4">
    <location>
        <begin position="1"/>
        <end position="39"/>
    </location>
</feature>